<reference evidence="10" key="2">
    <citation type="journal article" date="2017" name="J. Anim. Genet.">
        <title>Multiple reference genome sequences of hot pepper reveal the massive evolution of plant disease resistance genes by retroduplication.</title>
        <authorList>
            <person name="Kim S."/>
            <person name="Park J."/>
            <person name="Yeom S.-I."/>
            <person name="Kim Y.-M."/>
            <person name="Seo E."/>
            <person name="Kim K.-T."/>
            <person name="Kim M.-S."/>
            <person name="Lee J.M."/>
            <person name="Cheong K."/>
            <person name="Shin H.-S."/>
            <person name="Kim S.-B."/>
            <person name="Han K."/>
            <person name="Lee J."/>
            <person name="Park M."/>
            <person name="Lee H.-A."/>
            <person name="Lee H.-Y."/>
            <person name="Lee Y."/>
            <person name="Oh S."/>
            <person name="Lee J.H."/>
            <person name="Choi E."/>
            <person name="Choi E."/>
            <person name="Lee S.E."/>
            <person name="Jeon J."/>
            <person name="Kim H."/>
            <person name="Choi G."/>
            <person name="Song H."/>
            <person name="Lee J."/>
            <person name="Lee S.-C."/>
            <person name="Kwon J.-K."/>
            <person name="Lee H.-Y."/>
            <person name="Koo N."/>
            <person name="Hong Y."/>
            <person name="Kim R.W."/>
            <person name="Kang W.-H."/>
            <person name="Huh J.H."/>
            <person name="Kang B.-C."/>
            <person name="Yang T.-J."/>
            <person name="Lee Y.-H."/>
            <person name="Bennetzen J.L."/>
            <person name="Choi D."/>
        </authorList>
    </citation>
    <scope>NUCLEOTIDE SEQUENCE [LARGE SCALE GENOMIC DNA]</scope>
    <source>
        <strain evidence="10">cv. PBC81</strain>
    </source>
</reference>
<protein>
    <recommendedName>
        <fullName evidence="8">MADS-box domain-containing protein</fullName>
    </recommendedName>
</protein>
<evidence type="ECO:0000256" key="3">
    <source>
        <dbReference type="ARBA" id="ARBA00023125"/>
    </source>
</evidence>
<evidence type="ECO:0000256" key="6">
    <source>
        <dbReference type="SAM" id="MobiDB-lite"/>
    </source>
</evidence>
<keyword evidence="7" id="KW-0472">Membrane</keyword>
<feature type="compositionally biased region" description="Basic and acidic residues" evidence="6">
    <location>
        <begin position="101"/>
        <end position="122"/>
    </location>
</feature>
<organism evidence="9 10">
    <name type="scientific">Capsicum baccatum</name>
    <name type="common">Peruvian pepper</name>
    <dbReference type="NCBI Taxonomy" id="33114"/>
    <lineage>
        <taxon>Eukaryota</taxon>
        <taxon>Viridiplantae</taxon>
        <taxon>Streptophyta</taxon>
        <taxon>Embryophyta</taxon>
        <taxon>Tracheophyta</taxon>
        <taxon>Spermatophyta</taxon>
        <taxon>Magnoliopsida</taxon>
        <taxon>eudicotyledons</taxon>
        <taxon>Gunneridae</taxon>
        <taxon>Pentapetalae</taxon>
        <taxon>asterids</taxon>
        <taxon>lamiids</taxon>
        <taxon>Solanales</taxon>
        <taxon>Solanaceae</taxon>
        <taxon>Solanoideae</taxon>
        <taxon>Capsiceae</taxon>
        <taxon>Capsicum</taxon>
    </lineage>
</organism>
<feature type="region of interest" description="Disordered" evidence="6">
    <location>
        <begin position="101"/>
        <end position="135"/>
    </location>
</feature>
<dbReference type="GO" id="GO:0000978">
    <property type="term" value="F:RNA polymerase II cis-regulatory region sequence-specific DNA binding"/>
    <property type="evidence" value="ECO:0007669"/>
    <property type="project" value="TreeGrafter"/>
</dbReference>
<dbReference type="Gene3D" id="3.40.1810.10">
    <property type="entry name" value="Transcription factor, MADS-box"/>
    <property type="match status" value="1"/>
</dbReference>
<evidence type="ECO:0000313" key="9">
    <source>
        <dbReference type="EMBL" id="PHT49527.1"/>
    </source>
</evidence>
<evidence type="ECO:0000256" key="4">
    <source>
        <dbReference type="ARBA" id="ARBA00023163"/>
    </source>
</evidence>
<reference evidence="9 10" key="1">
    <citation type="journal article" date="2017" name="Genome Biol.">
        <title>New reference genome sequences of hot pepper reveal the massive evolution of plant disease-resistance genes by retroduplication.</title>
        <authorList>
            <person name="Kim S."/>
            <person name="Park J."/>
            <person name="Yeom S.I."/>
            <person name="Kim Y.M."/>
            <person name="Seo E."/>
            <person name="Kim K.T."/>
            <person name="Kim M.S."/>
            <person name="Lee J.M."/>
            <person name="Cheong K."/>
            <person name="Shin H.S."/>
            <person name="Kim S.B."/>
            <person name="Han K."/>
            <person name="Lee J."/>
            <person name="Park M."/>
            <person name="Lee H.A."/>
            <person name="Lee H.Y."/>
            <person name="Lee Y."/>
            <person name="Oh S."/>
            <person name="Lee J.H."/>
            <person name="Choi E."/>
            <person name="Choi E."/>
            <person name="Lee S.E."/>
            <person name="Jeon J."/>
            <person name="Kim H."/>
            <person name="Choi G."/>
            <person name="Song H."/>
            <person name="Lee J."/>
            <person name="Lee S.C."/>
            <person name="Kwon J.K."/>
            <person name="Lee H.Y."/>
            <person name="Koo N."/>
            <person name="Hong Y."/>
            <person name="Kim R.W."/>
            <person name="Kang W.H."/>
            <person name="Huh J.H."/>
            <person name="Kang B.C."/>
            <person name="Yang T.J."/>
            <person name="Lee Y.H."/>
            <person name="Bennetzen J.L."/>
            <person name="Choi D."/>
        </authorList>
    </citation>
    <scope>NUCLEOTIDE SEQUENCE [LARGE SCALE GENOMIC DNA]</scope>
    <source>
        <strain evidence="10">cv. PBC81</strain>
    </source>
</reference>
<feature type="transmembrane region" description="Helical" evidence="7">
    <location>
        <begin position="38"/>
        <end position="56"/>
    </location>
</feature>
<dbReference type="SUPFAM" id="SSF55455">
    <property type="entry name" value="SRF-like"/>
    <property type="match status" value="1"/>
</dbReference>
<keyword evidence="7" id="KW-1133">Transmembrane helix</keyword>
<dbReference type="PROSITE" id="PS50066">
    <property type="entry name" value="MADS_BOX_2"/>
    <property type="match status" value="1"/>
</dbReference>
<dbReference type="OrthoDB" id="1286682at2759"/>
<comment type="caution">
    <text evidence="9">The sequence shown here is derived from an EMBL/GenBank/DDBJ whole genome shotgun (WGS) entry which is preliminary data.</text>
</comment>
<dbReference type="Pfam" id="PF00319">
    <property type="entry name" value="SRF-TF"/>
    <property type="match status" value="1"/>
</dbReference>
<dbReference type="GO" id="GO:0005634">
    <property type="term" value="C:nucleus"/>
    <property type="evidence" value="ECO:0007669"/>
    <property type="project" value="UniProtKB-SubCell"/>
</dbReference>
<dbReference type="InterPro" id="IPR002100">
    <property type="entry name" value="TF_MADSbox"/>
</dbReference>
<dbReference type="PRINTS" id="PR00404">
    <property type="entry name" value="MADSDOMAIN"/>
</dbReference>
<comment type="subcellular location">
    <subcellularLocation>
        <location evidence="1">Nucleus</location>
    </subcellularLocation>
</comment>
<evidence type="ECO:0000256" key="7">
    <source>
        <dbReference type="SAM" id="Phobius"/>
    </source>
</evidence>
<dbReference type="AlphaFoldDB" id="A0A2G2WWB7"/>
<keyword evidence="5" id="KW-0539">Nucleus</keyword>
<feature type="domain" description="MADS-box" evidence="8">
    <location>
        <begin position="7"/>
        <end position="67"/>
    </location>
</feature>
<evidence type="ECO:0000313" key="10">
    <source>
        <dbReference type="Proteomes" id="UP000224567"/>
    </source>
</evidence>
<proteinExistence type="predicted"/>
<evidence type="ECO:0000256" key="1">
    <source>
        <dbReference type="ARBA" id="ARBA00004123"/>
    </source>
</evidence>
<dbReference type="InterPro" id="IPR036879">
    <property type="entry name" value="TF_MADSbox_sf"/>
</dbReference>
<evidence type="ECO:0000259" key="8">
    <source>
        <dbReference type="PROSITE" id="PS50066"/>
    </source>
</evidence>
<dbReference type="GO" id="GO:0046983">
    <property type="term" value="F:protein dimerization activity"/>
    <property type="evidence" value="ECO:0007669"/>
    <property type="project" value="InterPro"/>
</dbReference>
<dbReference type="PANTHER" id="PTHR11945">
    <property type="entry name" value="MADS BOX PROTEIN"/>
    <property type="match status" value="1"/>
</dbReference>
<sequence>MARKSCMMKESGDRKLQKQKSSEDIVFSKKRQALCKKAMDLSVLCGIEFAILIFSVTGEPFIFGKPDAESVVNRFLKAKQATECSSSCRATVEKICEHTRHPRMDPNKKVPTDDKGKGKAIEENSECSTWKSVDGTDSETLEKQLTQEIESFENDLIKEINELKLKISAKDTESALKVISSTTPSDWLSL</sequence>
<dbReference type="SMART" id="SM00432">
    <property type="entry name" value="MADS"/>
    <property type="match status" value="1"/>
</dbReference>
<keyword evidence="7" id="KW-0812">Transmembrane</keyword>
<evidence type="ECO:0000256" key="5">
    <source>
        <dbReference type="ARBA" id="ARBA00023242"/>
    </source>
</evidence>
<dbReference type="GO" id="GO:0000981">
    <property type="term" value="F:DNA-binding transcription factor activity, RNA polymerase II-specific"/>
    <property type="evidence" value="ECO:0007669"/>
    <property type="project" value="TreeGrafter"/>
</dbReference>
<name>A0A2G2WWB7_CAPBA</name>
<gene>
    <name evidence="9" type="ORF">CQW23_09274</name>
</gene>
<dbReference type="PANTHER" id="PTHR11945:SF404">
    <property type="entry name" value="MADS-BOX PROTEIN AGL24-LIKE"/>
    <property type="match status" value="1"/>
</dbReference>
<dbReference type="Proteomes" id="UP000224567">
    <property type="component" value="Unassembled WGS sequence"/>
</dbReference>
<keyword evidence="3" id="KW-0238">DNA-binding</keyword>
<keyword evidence="4" id="KW-0804">Transcription</keyword>
<keyword evidence="10" id="KW-1185">Reference proteome</keyword>
<evidence type="ECO:0000256" key="2">
    <source>
        <dbReference type="ARBA" id="ARBA00023015"/>
    </source>
</evidence>
<dbReference type="EMBL" id="MLFT02000004">
    <property type="protein sequence ID" value="PHT49527.1"/>
    <property type="molecule type" value="Genomic_DNA"/>
</dbReference>
<accession>A0A2G2WWB7</accession>
<keyword evidence="2" id="KW-0805">Transcription regulation</keyword>